<dbReference type="Proteomes" id="UP001216674">
    <property type="component" value="Unassembled WGS sequence"/>
</dbReference>
<organism evidence="1 2">
    <name type="scientific">Cupriavidus basilensis</name>
    <dbReference type="NCBI Taxonomy" id="68895"/>
    <lineage>
        <taxon>Bacteria</taxon>
        <taxon>Pseudomonadati</taxon>
        <taxon>Pseudomonadota</taxon>
        <taxon>Betaproteobacteria</taxon>
        <taxon>Burkholderiales</taxon>
        <taxon>Burkholderiaceae</taxon>
        <taxon>Cupriavidus</taxon>
    </lineage>
</organism>
<protein>
    <submittedName>
        <fullName evidence="1">Uncharacterized protein</fullName>
    </submittedName>
</protein>
<reference evidence="1 2" key="1">
    <citation type="submission" date="2023-03" db="EMBL/GenBank/DDBJ databases">
        <title>Draft assemblies of triclosan tolerant bacteria isolated from returned activated sludge.</title>
        <authorList>
            <person name="Van Hamelsveld S."/>
        </authorList>
    </citation>
    <scope>NUCLEOTIDE SEQUENCE [LARGE SCALE GENOMIC DNA]</scope>
    <source>
        <strain evidence="1 2">GW210010_S58</strain>
    </source>
</reference>
<evidence type="ECO:0000313" key="2">
    <source>
        <dbReference type="Proteomes" id="UP001216674"/>
    </source>
</evidence>
<evidence type="ECO:0000313" key="1">
    <source>
        <dbReference type="EMBL" id="MDF3835872.1"/>
    </source>
</evidence>
<accession>A0ABT6AUD2</accession>
<dbReference type="RefSeq" id="WP_276266528.1">
    <property type="nucleotide sequence ID" value="NZ_JARJLM010000392.1"/>
</dbReference>
<keyword evidence="2" id="KW-1185">Reference proteome</keyword>
<name>A0ABT6AUD2_9BURK</name>
<comment type="caution">
    <text evidence="1">The sequence shown here is derived from an EMBL/GenBank/DDBJ whole genome shotgun (WGS) entry which is preliminary data.</text>
</comment>
<dbReference type="EMBL" id="JARJLM010000392">
    <property type="protein sequence ID" value="MDF3835872.1"/>
    <property type="molecule type" value="Genomic_DNA"/>
</dbReference>
<gene>
    <name evidence="1" type="ORF">P3W85_23390</name>
</gene>
<proteinExistence type="predicted"/>
<sequence>MDTLESTYCGIDFATTEHLAVHRVMGHEIIRYTIEQRFQTINFGISNEPSKVEAGCQLRMRYAWIEAYPKWLGTMLRPMLLKAILQDSGTTKADASGTA</sequence>